<dbReference type="Proteomes" id="UP001610446">
    <property type="component" value="Unassembled WGS sequence"/>
</dbReference>
<gene>
    <name evidence="4" type="ORF">BJY01DRAFT_246635</name>
</gene>
<reference evidence="4 5" key="1">
    <citation type="submission" date="2024-07" db="EMBL/GenBank/DDBJ databases">
        <title>Section-level genome sequencing and comparative genomics of Aspergillus sections Usti and Cavernicolus.</title>
        <authorList>
            <consortium name="Lawrence Berkeley National Laboratory"/>
            <person name="Nybo J.L."/>
            <person name="Vesth T.C."/>
            <person name="Theobald S."/>
            <person name="Frisvad J.C."/>
            <person name="Larsen T.O."/>
            <person name="Kjaerboelling I."/>
            <person name="Rothschild-Mancinelli K."/>
            <person name="Lyhne E.K."/>
            <person name="Kogle M.E."/>
            <person name="Barry K."/>
            <person name="Clum A."/>
            <person name="Na H."/>
            <person name="Ledsgaard L."/>
            <person name="Lin J."/>
            <person name="Lipzen A."/>
            <person name="Kuo A."/>
            <person name="Riley R."/>
            <person name="Mondo S."/>
            <person name="Labutti K."/>
            <person name="Haridas S."/>
            <person name="Pangalinan J."/>
            <person name="Salamov A.A."/>
            <person name="Simmons B.A."/>
            <person name="Magnuson J.K."/>
            <person name="Chen J."/>
            <person name="Drula E."/>
            <person name="Henrissat B."/>
            <person name="Wiebenga A."/>
            <person name="Lubbers R.J."/>
            <person name="Gomes A.C."/>
            <person name="Makela M.R."/>
            <person name="Stajich J."/>
            <person name="Grigoriev I.V."/>
            <person name="Mortensen U.H."/>
            <person name="De Vries R.P."/>
            <person name="Baker S.E."/>
            <person name="Andersen M.R."/>
        </authorList>
    </citation>
    <scope>NUCLEOTIDE SEQUENCE [LARGE SCALE GENOMIC DNA]</scope>
    <source>
        <strain evidence="4 5">CBS 123904</strain>
    </source>
</reference>
<evidence type="ECO:0000313" key="5">
    <source>
        <dbReference type="Proteomes" id="UP001610446"/>
    </source>
</evidence>
<evidence type="ECO:0000256" key="3">
    <source>
        <dbReference type="ARBA" id="ARBA00022734"/>
    </source>
</evidence>
<keyword evidence="5" id="KW-1185">Reference proteome</keyword>
<dbReference type="Gene3D" id="2.120.10.70">
    <property type="entry name" value="Fucose-specific lectin"/>
    <property type="match status" value="1"/>
</dbReference>
<comment type="caution">
    <text evidence="4">The sequence shown here is derived from an EMBL/GenBank/DDBJ whole genome shotgun (WGS) entry which is preliminary data.</text>
</comment>
<comment type="similarity">
    <text evidence="1">Belongs to the fungal fucose-specific lectin family.</text>
</comment>
<dbReference type="Pfam" id="PF07938">
    <property type="entry name" value="Fungal_lectin"/>
    <property type="match status" value="1"/>
</dbReference>
<proteinExistence type="inferred from homology"/>
<evidence type="ECO:0000313" key="4">
    <source>
        <dbReference type="EMBL" id="KAL2847869.1"/>
    </source>
</evidence>
<protein>
    <recommendedName>
        <fullName evidence="2">Fucose-specific lectin</fullName>
    </recommendedName>
</protein>
<evidence type="ECO:0000256" key="2">
    <source>
        <dbReference type="ARBA" id="ARBA00015560"/>
    </source>
</evidence>
<dbReference type="EMBL" id="JBFXLU010000053">
    <property type="protein sequence ID" value="KAL2847869.1"/>
    <property type="molecule type" value="Genomic_DNA"/>
</dbReference>
<sequence length="308" mass="33005">MATTATDIRHGTAIAAVNKDDKIRVFWQSQTGRIEESVYDGGWKSGGSYNSPSYTAKLGSPLAACTRDLNTISLFFVDASDHVRSTYYQSGTNLWGGGATNQVAAAYTKLGATYLPGTSEIHLFFQLPNNDIQEVIWSGSSWSTGGNLGPALPGSSIAVTASEGPGDGHGIRVYVQAPNLDIVQKCWSVGKGWWSLDYVIEAGVPSGSAITVTQFTSGADVHLRVYWTGHSTDFWQWCWDSTAVNHPKKAMHGKTIQGTDLAAICWPGTELRVYYQGGTKAFGITEWQWGKGNSSAVGGTAQDPLPPA</sequence>
<dbReference type="SUPFAM" id="SSF89372">
    <property type="entry name" value="Fucose-specific lectin"/>
    <property type="match status" value="1"/>
</dbReference>
<evidence type="ECO:0000256" key="1">
    <source>
        <dbReference type="ARBA" id="ARBA00009042"/>
    </source>
</evidence>
<name>A0ABR4K6C4_9EURO</name>
<accession>A0ABR4K6C4</accession>
<organism evidence="4 5">
    <name type="scientific">Aspergillus pseudoustus</name>
    <dbReference type="NCBI Taxonomy" id="1810923"/>
    <lineage>
        <taxon>Eukaryota</taxon>
        <taxon>Fungi</taxon>
        <taxon>Dikarya</taxon>
        <taxon>Ascomycota</taxon>
        <taxon>Pezizomycotina</taxon>
        <taxon>Eurotiomycetes</taxon>
        <taxon>Eurotiomycetidae</taxon>
        <taxon>Eurotiales</taxon>
        <taxon>Aspergillaceae</taxon>
        <taxon>Aspergillus</taxon>
        <taxon>Aspergillus subgen. Nidulantes</taxon>
    </lineage>
</organism>
<dbReference type="InterPro" id="IPR012475">
    <property type="entry name" value="Fungal_lectin"/>
</dbReference>
<keyword evidence="3" id="KW-0430">Lectin</keyword>